<keyword evidence="6" id="KW-0479">Metal-binding</keyword>
<dbReference type="PROSITE" id="PS00595">
    <property type="entry name" value="AA_TRANSFER_CLASS_5"/>
    <property type="match status" value="1"/>
</dbReference>
<dbReference type="InterPro" id="IPR000192">
    <property type="entry name" value="Aminotrans_V_dom"/>
</dbReference>
<dbReference type="EC" id="2.8.1.7" evidence="4"/>
<sequence length="376" mass="40836">MIYLDYNATTPIAPEVVEAMLPYFKEEFGKPASSYPHGWRALEAVIRARRQVADLLGCSPEEVVFTSGATEANNLVLKGVAWHYRAGQIITTAIEHPAVLEPCRWLQSQGFEITVLPVDRHGQVDPDEVRRALTPRTILVSVMHANNETGVLQPVAEIGAIAREAGVLMHTDAAQSVGKIAVKVEELHVDFLTVAGHKFYAPKGVGALYVRSSREITPLFHGGGQEGGLRSGTENVPYIVGLGEAARLAGERLSLDQVHLRKLRDRLHQLLQEGFPELILNGHQKMRLPNTLNVAFPGFSGRKILSGIHELEASVGAACHGDEEEPSPVLTAMGVPPDLALAAVRLSVGRYTTEAEVEEAARLILARLKNLPHSAP</sequence>
<dbReference type="Gene3D" id="3.90.1150.10">
    <property type="entry name" value="Aspartate Aminotransferase, domain 1"/>
    <property type="match status" value="1"/>
</dbReference>
<evidence type="ECO:0000256" key="8">
    <source>
        <dbReference type="ARBA" id="ARBA00023004"/>
    </source>
</evidence>
<comment type="caution">
    <text evidence="13">The sequence shown here is derived from an EMBL/GenBank/DDBJ whole genome shotgun (WGS) entry which is preliminary data.</text>
</comment>
<protein>
    <recommendedName>
        <fullName evidence="4">cysteine desulfurase</fullName>
        <ecNumber evidence="4">2.8.1.7</ecNumber>
    </recommendedName>
</protein>
<evidence type="ECO:0000256" key="9">
    <source>
        <dbReference type="ARBA" id="ARBA00023014"/>
    </source>
</evidence>
<evidence type="ECO:0000313" key="13">
    <source>
        <dbReference type="EMBL" id="HGZ11501.1"/>
    </source>
</evidence>
<keyword evidence="5" id="KW-0808">Transferase</keyword>
<name>A0A7C5EP97_9BACT</name>
<evidence type="ECO:0000256" key="7">
    <source>
        <dbReference type="ARBA" id="ARBA00022898"/>
    </source>
</evidence>
<dbReference type="SUPFAM" id="SSF53383">
    <property type="entry name" value="PLP-dependent transferases"/>
    <property type="match status" value="1"/>
</dbReference>
<feature type="domain" description="Aminotransferase class V" evidence="12">
    <location>
        <begin position="2"/>
        <end position="358"/>
    </location>
</feature>
<dbReference type="PANTHER" id="PTHR11601">
    <property type="entry name" value="CYSTEINE DESULFURYLASE FAMILY MEMBER"/>
    <property type="match status" value="1"/>
</dbReference>
<dbReference type="InterPro" id="IPR015424">
    <property type="entry name" value="PyrdxlP-dep_Trfase"/>
</dbReference>
<comment type="similarity">
    <text evidence="3">Belongs to the class-V pyridoxal-phosphate-dependent aminotransferase family. NifS/IscS subfamily.</text>
</comment>
<dbReference type="PIRSF" id="PIRSF005572">
    <property type="entry name" value="NifS"/>
    <property type="match status" value="1"/>
</dbReference>
<dbReference type="GO" id="GO:0046872">
    <property type="term" value="F:metal ion binding"/>
    <property type="evidence" value="ECO:0007669"/>
    <property type="project" value="UniProtKB-KW"/>
</dbReference>
<keyword evidence="8" id="KW-0408">Iron</keyword>
<evidence type="ECO:0000256" key="4">
    <source>
        <dbReference type="ARBA" id="ARBA00012239"/>
    </source>
</evidence>
<dbReference type="EMBL" id="DTKJ01000036">
    <property type="protein sequence ID" value="HGZ11501.1"/>
    <property type="molecule type" value="Genomic_DNA"/>
</dbReference>
<evidence type="ECO:0000259" key="12">
    <source>
        <dbReference type="Pfam" id="PF00266"/>
    </source>
</evidence>
<evidence type="ECO:0000256" key="3">
    <source>
        <dbReference type="ARBA" id="ARBA00006490"/>
    </source>
</evidence>
<comment type="catalytic activity">
    <reaction evidence="10">
        <text>(sulfur carrier)-H + L-cysteine = (sulfur carrier)-SH + L-alanine</text>
        <dbReference type="Rhea" id="RHEA:43892"/>
        <dbReference type="Rhea" id="RHEA-COMP:14737"/>
        <dbReference type="Rhea" id="RHEA-COMP:14739"/>
        <dbReference type="ChEBI" id="CHEBI:29917"/>
        <dbReference type="ChEBI" id="CHEBI:35235"/>
        <dbReference type="ChEBI" id="CHEBI:57972"/>
        <dbReference type="ChEBI" id="CHEBI:64428"/>
        <dbReference type="EC" id="2.8.1.7"/>
    </reaction>
</comment>
<gene>
    <name evidence="13" type="ORF">ENW48_04735</name>
</gene>
<comment type="function">
    <text evidence="2">Catalyzes the removal of elemental sulfur atoms from cysteine to produce alanine. Seems to participate in the biosynthesis of the nitrogenase metalloclusters by providing the inorganic sulfur required for the Fe-S core formation.</text>
</comment>
<keyword evidence="7" id="KW-0663">Pyridoxal phosphate</keyword>
<dbReference type="GO" id="GO:0031071">
    <property type="term" value="F:cysteine desulfurase activity"/>
    <property type="evidence" value="ECO:0007669"/>
    <property type="project" value="UniProtKB-EC"/>
</dbReference>
<organism evidence="13">
    <name type="scientific">Desulfobacca acetoxidans</name>
    <dbReference type="NCBI Taxonomy" id="60893"/>
    <lineage>
        <taxon>Bacteria</taxon>
        <taxon>Pseudomonadati</taxon>
        <taxon>Thermodesulfobacteriota</taxon>
        <taxon>Desulfobaccia</taxon>
        <taxon>Desulfobaccales</taxon>
        <taxon>Desulfobaccaceae</taxon>
        <taxon>Desulfobacca</taxon>
    </lineage>
</organism>
<dbReference type="InterPro" id="IPR020578">
    <property type="entry name" value="Aminotrans_V_PyrdxlP_BS"/>
</dbReference>
<dbReference type="InterPro" id="IPR016454">
    <property type="entry name" value="Cysteine_dSase"/>
</dbReference>
<evidence type="ECO:0000256" key="1">
    <source>
        <dbReference type="ARBA" id="ARBA00001933"/>
    </source>
</evidence>
<evidence type="ECO:0000256" key="10">
    <source>
        <dbReference type="ARBA" id="ARBA00050776"/>
    </source>
</evidence>
<dbReference type="Gene3D" id="3.40.640.10">
    <property type="entry name" value="Type I PLP-dependent aspartate aminotransferase-like (Major domain)"/>
    <property type="match status" value="1"/>
</dbReference>
<dbReference type="AlphaFoldDB" id="A0A7C5EP97"/>
<accession>A0A7C5EP97</accession>
<comment type="cofactor">
    <cofactor evidence="1 11">
        <name>pyridoxal 5'-phosphate</name>
        <dbReference type="ChEBI" id="CHEBI:597326"/>
    </cofactor>
</comment>
<dbReference type="PANTHER" id="PTHR11601:SF34">
    <property type="entry name" value="CYSTEINE DESULFURASE"/>
    <property type="match status" value="1"/>
</dbReference>
<proteinExistence type="inferred from homology"/>
<dbReference type="FunFam" id="3.40.640.10:FF:000084">
    <property type="entry name" value="IscS-like cysteine desulfurase"/>
    <property type="match status" value="1"/>
</dbReference>
<dbReference type="Pfam" id="PF00266">
    <property type="entry name" value="Aminotran_5"/>
    <property type="match status" value="1"/>
</dbReference>
<dbReference type="InterPro" id="IPR015421">
    <property type="entry name" value="PyrdxlP-dep_Trfase_major"/>
</dbReference>
<dbReference type="InterPro" id="IPR015422">
    <property type="entry name" value="PyrdxlP-dep_Trfase_small"/>
</dbReference>
<keyword evidence="9" id="KW-0411">Iron-sulfur</keyword>
<evidence type="ECO:0000256" key="11">
    <source>
        <dbReference type="RuleBase" id="RU004504"/>
    </source>
</evidence>
<evidence type="ECO:0000256" key="6">
    <source>
        <dbReference type="ARBA" id="ARBA00022723"/>
    </source>
</evidence>
<evidence type="ECO:0000256" key="5">
    <source>
        <dbReference type="ARBA" id="ARBA00022679"/>
    </source>
</evidence>
<reference evidence="13" key="1">
    <citation type="journal article" date="2020" name="mSystems">
        <title>Genome- and Community-Level Interaction Insights into Carbon Utilization and Element Cycling Functions of Hydrothermarchaeota in Hydrothermal Sediment.</title>
        <authorList>
            <person name="Zhou Z."/>
            <person name="Liu Y."/>
            <person name="Xu W."/>
            <person name="Pan J."/>
            <person name="Luo Z.H."/>
            <person name="Li M."/>
        </authorList>
    </citation>
    <scope>NUCLEOTIDE SEQUENCE [LARGE SCALE GENOMIC DNA]</scope>
    <source>
        <strain evidence="13">SpSt-853</strain>
    </source>
</reference>
<dbReference type="GO" id="GO:0051536">
    <property type="term" value="F:iron-sulfur cluster binding"/>
    <property type="evidence" value="ECO:0007669"/>
    <property type="project" value="UniProtKB-KW"/>
</dbReference>
<evidence type="ECO:0000256" key="2">
    <source>
        <dbReference type="ARBA" id="ARBA00003120"/>
    </source>
</evidence>